<gene>
    <name evidence="3" type="ORF">KTA_08410</name>
</gene>
<feature type="region of interest" description="Disordered" evidence="1">
    <location>
        <begin position="1"/>
        <end position="39"/>
    </location>
</feature>
<dbReference type="Gene3D" id="1.10.340.30">
    <property type="entry name" value="Hypothetical protein, domain 2"/>
    <property type="match status" value="1"/>
</dbReference>
<dbReference type="GO" id="GO:0003824">
    <property type="term" value="F:catalytic activity"/>
    <property type="evidence" value="ECO:0007669"/>
    <property type="project" value="InterPro"/>
</dbReference>
<evidence type="ECO:0000313" key="3">
    <source>
        <dbReference type="EMBL" id="BBH92642.1"/>
    </source>
</evidence>
<evidence type="ECO:0000259" key="2">
    <source>
        <dbReference type="SMART" id="SM00478"/>
    </source>
</evidence>
<organism evidence="3">
    <name type="scientific">Thermogemmatispora argillosa</name>
    <dbReference type="NCBI Taxonomy" id="2045280"/>
    <lineage>
        <taxon>Bacteria</taxon>
        <taxon>Bacillati</taxon>
        <taxon>Chloroflexota</taxon>
        <taxon>Ktedonobacteria</taxon>
        <taxon>Thermogemmatisporales</taxon>
        <taxon>Thermogemmatisporaceae</taxon>
        <taxon>Thermogemmatispora</taxon>
    </lineage>
</organism>
<accession>A0A455T0C7</accession>
<dbReference type="PANTHER" id="PTHR47203">
    <property type="match status" value="1"/>
</dbReference>
<dbReference type="AlphaFoldDB" id="A0A455T0C7"/>
<dbReference type="SUPFAM" id="SSF48150">
    <property type="entry name" value="DNA-glycosylase"/>
    <property type="match status" value="1"/>
</dbReference>
<dbReference type="InterPro" id="IPR011257">
    <property type="entry name" value="DNA_glycosylase"/>
</dbReference>
<reference evidence="3" key="1">
    <citation type="submission" date="2018-12" db="EMBL/GenBank/DDBJ databases">
        <title>Novel natural products biosynthetic potential of the class Ktedonobacteria.</title>
        <authorList>
            <person name="Zheng Y."/>
            <person name="Saitou A."/>
            <person name="Wang C.M."/>
            <person name="Toyoda A."/>
            <person name="Minakuchi Y."/>
            <person name="Sekiguchi Y."/>
            <person name="Ueda K."/>
            <person name="Takano H."/>
            <person name="Sakai Y."/>
            <person name="Yokota A."/>
            <person name="Yabe S."/>
        </authorList>
    </citation>
    <scope>NUCLEOTIDE SEQUENCE</scope>
    <source>
        <strain evidence="3">A3-2</strain>
    </source>
</reference>
<protein>
    <recommendedName>
        <fullName evidence="2">HhH-GPD domain-containing protein</fullName>
    </recommendedName>
</protein>
<dbReference type="CDD" id="cd00056">
    <property type="entry name" value="ENDO3c"/>
    <property type="match status" value="1"/>
</dbReference>
<dbReference type="PANTHER" id="PTHR47203:SF1">
    <property type="entry name" value="HYPOTHETICAL BASE EXCISION DNA REPAIR PROTEIN (EUROFUNG)"/>
    <property type="match status" value="1"/>
</dbReference>
<dbReference type="InterPro" id="IPR003265">
    <property type="entry name" value="HhH-GPD_domain"/>
</dbReference>
<dbReference type="InterPro" id="IPR023170">
    <property type="entry name" value="HhH_base_excis_C"/>
</dbReference>
<dbReference type="Gene3D" id="1.10.1670.10">
    <property type="entry name" value="Helix-hairpin-Helix base-excision DNA repair enzymes (C-terminal)"/>
    <property type="match status" value="1"/>
</dbReference>
<feature type="domain" description="HhH-GPD" evidence="2">
    <location>
        <begin position="77"/>
        <end position="236"/>
    </location>
</feature>
<dbReference type="SMART" id="SM00478">
    <property type="entry name" value="ENDO3c"/>
    <property type="match status" value="1"/>
</dbReference>
<dbReference type="EMBL" id="AP019377">
    <property type="protein sequence ID" value="BBH92642.1"/>
    <property type="molecule type" value="Genomic_DNA"/>
</dbReference>
<name>A0A455T0C7_9CHLR</name>
<dbReference type="GO" id="GO:0006284">
    <property type="term" value="P:base-excision repair"/>
    <property type="evidence" value="ECO:0007669"/>
    <property type="project" value="InterPro"/>
</dbReference>
<sequence length="311" mass="35160">MRQKRQRPRQPALYAQTLFEGAEPEAEGESPARKAEQEDITAQRLRVQEITRRLVEHYGEPEWSRKDPLSQLVDVLLSHRTRDEQTAAAYASLRQHFGSWEAVRDAPTAAVEKAIAVVNWPEIKAPRLQAILRQITAERGALNLDFLCRLPVEEGLTWLSRFEGVGPKTAACVLLFSCRQPVLPVDTHVHRISIRLGLIPARLTPEQAQPLLQALLPSDARAIYNFHKGLVWHGQRCCFFQRPCCEQCFLRDLCAYYAAHQRSETKPDSAKGAEPPAPGQSQKLPGRQEERRSGKRRDETNNPGDRSGRPG</sequence>
<evidence type="ECO:0000256" key="1">
    <source>
        <dbReference type="SAM" id="MobiDB-lite"/>
    </source>
</evidence>
<dbReference type="Pfam" id="PF00730">
    <property type="entry name" value="HhH-GPD"/>
    <property type="match status" value="1"/>
</dbReference>
<feature type="compositionally biased region" description="Basic and acidic residues" evidence="1">
    <location>
        <begin position="286"/>
        <end position="311"/>
    </location>
</feature>
<proteinExistence type="predicted"/>
<feature type="region of interest" description="Disordered" evidence="1">
    <location>
        <begin position="264"/>
        <end position="311"/>
    </location>
</feature>